<organism evidence="1">
    <name type="scientific">Desulfobacca acetoxidans</name>
    <dbReference type="NCBI Taxonomy" id="60893"/>
    <lineage>
        <taxon>Bacteria</taxon>
        <taxon>Pseudomonadati</taxon>
        <taxon>Thermodesulfobacteriota</taxon>
        <taxon>Desulfobaccia</taxon>
        <taxon>Desulfobaccales</taxon>
        <taxon>Desulfobaccaceae</taxon>
        <taxon>Desulfobacca</taxon>
    </lineage>
</organism>
<dbReference type="AlphaFoldDB" id="A0A7V6A5S1"/>
<dbReference type="Gene3D" id="3.30.460.40">
    <property type="match status" value="1"/>
</dbReference>
<protein>
    <recommendedName>
        <fullName evidence="2">Nucleotidyltransferase family protein</fullName>
    </recommendedName>
</protein>
<sequence>MTDLDILVPPGQANQARSILADLGYRPMEPNPRPGFQERFAHAEDLLPPAGSSLQVDLHREFREGHRFYRLTWEFLQPCLQEVTCHNLTLKVLSPEHLLIHLCLHTYWELTRYCQVLDLALVIRHLPVNWEQFAAGVQACRCQMPVFRVLDWLHSLLPELAPPPAALGLADFRAGWAERLVLNGRLAPLIPYVAFVAHHPPQDWLPFFRAKLWPDPAFLLAKFGSASRWAYLGQFFRKFQDV</sequence>
<dbReference type="InterPro" id="IPR039498">
    <property type="entry name" value="NTP_transf_5"/>
</dbReference>
<name>A0A7V6A5S1_9BACT</name>
<dbReference type="EMBL" id="DTGR01000196">
    <property type="protein sequence ID" value="HHS30511.1"/>
    <property type="molecule type" value="Genomic_DNA"/>
</dbReference>
<comment type="caution">
    <text evidence="1">The sequence shown here is derived from an EMBL/GenBank/DDBJ whole genome shotgun (WGS) entry which is preliminary data.</text>
</comment>
<proteinExistence type="predicted"/>
<reference evidence="1" key="1">
    <citation type="journal article" date="2020" name="mSystems">
        <title>Genome- and Community-Level Interaction Insights into Carbon Utilization and Element Cycling Functions of Hydrothermarchaeota in Hydrothermal Sediment.</title>
        <authorList>
            <person name="Zhou Z."/>
            <person name="Liu Y."/>
            <person name="Xu W."/>
            <person name="Pan J."/>
            <person name="Luo Z.H."/>
            <person name="Li M."/>
        </authorList>
    </citation>
    <scope>NUCLEOTIDE SEQUENCE [LARGE SCALE GENOMIC DNA]</scope>
    <source>
        <strain evidence="1">SpSt-767</strain>
    </source>
</reference>
<dbReference type="Pfam" id="PF14907">
    <property type="entry name" value="NTP_transf_5"/>
    <property type="match status" value="1"/>
</dbReference>
<evidence type="ECO:0008006" key="2">
    <source>
        <dbReference type="Google" id="ProtNLM"/>
    </source>
</evidence>
<accession>A0A7V6A5S1</accession>
<gene>
    <name evidence="1" type="ORF">ENV52_12515</name>
</gene>
<evidence type="ECO:0000313" key="1">
    <source>
        <dbReference type="EMBL" id="HHS30511.1"/>
    </source>
</evidence>